<feature type="domain" description="Lon proteolytic" evidence="1">
    <location>
        <begin position="237"/>
        <end position="298"/>
    </location>
</feature>
<proteinExistence type="predicted"/>
<keyword evidence="3" id="KW-0645">Protease</keyword>
<dbReference type="GO" id="GO:0006508">
    <property type="term" value="P:proteolysis"/>
    <property type="evidence" value="ECO:0007669"/>
    <property type="project" value="UniProtKB-KW"/>
</dbReference>
<comment type="caution">
    <text evidence="3">The sequence shown here is derived from an EMBL/GenBank/DDBJ whole genome shotgun (WGS) entry which is preliminary data.</text>
</comment>
<reference evidence="3 4" key="1">
    <citation type="journal article" date="2015" name="Genome Announc.">
        <title>Expanding the biotechnology potential of lactobacilli through comparative genomics of 213 strains and associated genera.</title>
        <authorList>
            <person name="Sun Z."/>
            <person name="Harris H.M."/>
            <person name="McCann A."/>
            <person name="Guo C."/>
            <person name="Argimon S."/>
            <person name="Zhang W."/>
            <person name="Yang X."/>
            <person name="Jeffery I.B."/>
            <person name="Cooney J.C."/>
            <person name="Kagawa T.F."/>
            <person name="Liu W."/>
            <person name="Song Y."/>
            <person name="Salvetti E."/>
            <person name="Wrobel A."/>
            <person name="Rasinkangas P."/>
            <person name="Parkhill J."/>
            <person name="Rea M.C."/>
            <person name="O'Sullivan O."/>
            <person name="Ritari J."/>
            <person name="Douillard F.P."/>
            <person name="Paul Ross R."/>
            <person name="Yang R."/>
            <person name="Briner A.E."/>
            <person name="Felis G.E."/>
            <person name="de Vos W.M."/>
            <person name="Barrangou R."/>
            <person name="Klaenhammer T.R."/>
            <person name="Caufield P.W."/>
            <person name="Cui Y."/>
            <person name="Zhang H."/>
            <person name="O'Toole P.W."/>
        </authorList>
    </citation>
    <scope>NUCLEOTIDE SEQUENCE [LARGE SCALE GENOMIC DNA]</scope>
    <source>
        <strain evidence="3 4">DSM 22689</strain>
    </source>
</reference>
<dbReference type="InterPro" id="IPR027065">
    <property type="entry name" value="Lon_Prtase"/>
</dbReference>
<dbReference type="GO" id="GO:0004176">
    <property type="term" value="F:ATP-dependent peptidase activity"/>
    <property type="evidence" value="ECO:0007669"/>
    <property type="project" value="InterPro"/>
</dbReference>
<gene>
    <name evidence="3" type="ORF">FC87_GL000815</name>
</gene>
<dbReference type="InterPro" id="IPR020568">
    <property type="entry name" value="Ribosomal_Su5_D2-typ_SF"/>
</dbReference>
<dbReference type="GO" id="GO:0005524">
    <property type="term" value="F:ATP binding"/>
    <property type="evidence" value="ECO:0007669"/>
    <property type="project" value="InterPro"/>
</dbReference>
<keyword evidence="3" id="KW-0378">Hydrolase</keyword>
<organism evidence="3 4">
    <name type="scientific">Fructilactobacillus florum DSM 22689 = JCM 16035</name>
    <dbReference type="NCBI Taxonomy" id="1423745"/>
    <lineage>
        <taxon>Bacteria</taxon>
        <taxon>Bacillati</taxon>
        <taxon>Bacillota</taxon>
        <taxon>Bacilli</taxon>
        <taxon>Lactobacillales</taxon>
        <taxon>Lactobacillaceae</taxon>
        <taxon>Fructilactobacillus</taxon>
    </lineage>
</organism>
<feature type="domain" description="PDZ" evidence="2">
    <location>
        <begin position="128"/>
        <end position="198"/>
    </location>
</feature>
<dbReference type="AlphaFoldDB" id="A0A0R2CJ82"/>
<sequence length="349" mass="38626">MKKISKQLQHYRILILLLAALSFLLWFFFWPLNTVVEAPGEAVNLQPMVKISGQPPLKKNQFMITAVSLSQARPVTYVQSWFNPHLTIENANNITGGQSGSQFNDVQNVYMESAINNAIYVAYQHANRPVQRSFHGVYVLNLLPNSDFRDKLEPADLIESINGKQLKQSTDYVKYIRSLPENAKLKIDFKRKGKPHTTTGFKREIAKGFNGIGITMTDDVSVKSNPAASIKPGEIGGPSGGLMFALQIYSQLEQKTYQPQKIAGTGTIAANGQVGEIGGVDKKIIAAHDSGAKVFFCPYVKPTKTNLAMEENHQTNYQVAKTTAAKYAPGMKVVPVTTFQDAINYLNKQ</sequence>
<dbReference type="InterPro" id="IPR008269">
    <property type="entry name" value="Lon_proteolytic"/>
</dbReference>
<dbReference type="PANTHER" id="PTHR10046">
    <property type="entry name" value="ATP DEPENDENT LON PROTEASE FAMILY MEMBER"/>
    <property type="match status" value="1"/>
</dbReference>
<dbReference type="Gene3D" id="2.30.42.10">
    <property type="match status" value="1"/>
</dbReference>
<dbReference type="SUPFAM" id="SSF50156">
    <property type="entry name" value="PDZ domain-like"/>
    <property type="match status" value="1"/>
</dbReference>
<dbReference type="GO" id="GO:0030163">
    <property type="term" value="P:protein catabolic process"/>
    <property type="evidence" value="ECO:0007669"/>
    <property type="project" value="InterPro"/>
</dbReference>
<name>A0A0R2CJ82_9LACO</name>
<dbReference type="InterPro" id="IPR036034">
    <property type="entry name" value="PDZ_sf"/>
</dbReference>
<accession>A0A0R2CJ82</accession>
<dbReference type="PATRIC" id="fig|1423745.4.peg.864"/>
<dbReference type="SUPFAM" id="SSF54211">
    <property type="entry name" value="Ribosomal protein S5 domain 2-like"/>
    <property type="match status" value="1"/>
</dbReference>
<dbReference type="InterPro" id="IPR001478">
    <property type="entry name" value="PDZ"/>
</dbReference>
<dbReference type="RefSeq" id="WP_009167144.1">
    <property type="nucleotide sequence ID" value="NZ_AYZI01000004.1"/>
</dbReference>
<dbReference type="InterPro" id="IPR014721">
    <property type="entry name" value="Ribsml_uS5_D2-typ_fold_subgr"/>
</dbReference>
<dbReference type="Proteomes" id="UP000051586">
    <property type="component" value="Unassembled WGS sequence"/>
</dbReference>
<dbReference type="EMBL" id="AYZI01000004">
    <property type="protein sequence ID" value="KRM91678.1"/>
    <property type="molecule type" value="Genomic_DNA"/>
</dbReference>
<evidence type="ECO:0000259" key="2">
    <source>
        <dbReference type="Pfam" id="PF13180"/>
    </source>
</evidence>
<dbReference type="STRING" id="1423745.GCA_001311215_01342"/>
<dbReference type="Pfam" id="PF13180">
    <property type="entry name" value="PDZ_2"/>
    <property type="match status" value="1"/>
</dbReference>
<dbReference type="NCBIfam" id="NF041438">
    <property type="entry name" value="SepM_fam_S16"/>
    <property type="match status" value="1"/>
</dbReference>
<evidence type="ECO:0000313" key="4">
    <source>
        <dbReference type="Proteomes" id="UP000051586"/>
    </source>
</evidence>
<dbReference type="GO" id="GO:0004252">
    <property type="term" value="F:serine-type endopeptidase activity"/>
    <property type="evidence" value="ECO:0007669"/>
    <property type="project" value="InterPro"/>
</dbReference>
<evidence type="ECO:0000259" key="1">
    <source>
        <dbReference type="Pfam" id="PF05362"/>
    </source>
</evidence>
<protein>
    <submittedName>
        <fullName evidence="3">Lon-like protease</fullName>
    </submittedName>
</protein>
<evidence type="ECO:0000313" key="3">
    <source>
        <dbReference type="EMBL" id="KRM91678.1"/>
    </source>
</evidence>
<dbReference type="Pfam" id="PF05362">
    <property type="entry name" value="Lon_C"/>
    <property type="match status" value="1"/>
</dbReference>
<dbReference type="Gene3D" id="3.30.230.10">
    <property type="match status" value="1"/>
</dbReference>